<dbReference type="EMBL" id="DVOG01000145">
    <property type="protein sequence ID" value="HIV04601.1"/>
    <property type="molecule type" value="Genomic_DNA"/>
</dbReference>
<gene>
    <name evidence="2" type="ORF">IAC75_05585</name>
</gene>
<dbReference type="Proteomes" id="UP000886812">
    <property type="component" value="Unassembled WGS sequence"/>
</dbReference>
<reference evidence="2" key="1">
    <citation type="submission" date="2020-10" db="EMBL/GenBank/DDBJ databases">
        <authorList>
            <person name="Gilroy R."/>
        </authorList>
    </citation>
    <scope>NUCLEOTIDE SEQUENCE</scope>
    <source>
        <strain evidence="2">10669</strain>
    </source>
</reference>
<sequence length="254" mass="29667">MSKTSPQLTWCVVRFGEDMNWWVKEISDPVRWDLDALSIIDPRQMAYILDLLDGLRDYGLIPEIVENAFIPFQIQAINPDKTARLVRVNETFFDTSEELFALPDVVNEEKGAYAEFLDHITMLRMKYLNDKLDFARKLTVTEVEEQIRDAQTQAFMEGRATHLFQEIIDVLEFVPDGYELSIDDEDEKIKAKSEEDFSDVGDIPDYEDEKLDEDETMRWDEDDERIEDEFADMSDPKISETPAKSKSGRSRKKR</sequence>
<feature type="compositionally biased region" description="Acidic residues" evidence="1">
    <location>
        <begin position="196"/>
        <end position="232"/>
    </location>
</feature>
<protein>
    <submittedName>
        <fullName evidence="2">Uncharacterized protein</fullName>
    </submittedName>
</protein>
<comment type="caution">
    <text evidence="2">The sequence shown here is derived from an EMBL/GenBank/DDBJ whole genome shotgun (WGS) entry which is preliminary data.</text>
</comment>
<dbReference type="AlphaFoldDB" id="A0A9D1T2C5"/>
<name>A0A9D1T2C5_9BACT</name>
<accession>A0A9D1T2C5</accession>
<proteinExistence type="predicted"/>
<reference evidence="2" key="2">
    <citation type="journal article" date="2021" name="PeerJ">
        <title>Extensive microbial diversity within the chicken gut microbiome revealed by metagenomics and culture.</title>
        <authorList>
            <person name="Gilroy R."/>
            <person name="Ravi A."/>
            <person name="Getino M."/>
            <person name="Pursley I."/>
            <person name="Horton D.L."/>
            <person name="Alikhan N.F."/>
            <person name="Baker D."/>
            <person name="Gharbi K."/>
            <person name="Hall N."/>
            <person name="Watson M."/>
            <person name="Adriaenssens E.M."/>
            <person name="Foster-Nyarko E."/>
            <person name="Jarju S."/>
            <person name="Secka A."/>
            <person name="Antonio M."/>
            <person name="Oren A."/>
            <person name="Chaudhuri R.R."/>
            <person name="La Ragione R."/>
            <person name="Hildebrand F."/>
            <person name="Pallen M.J."/>
        </authorList>
    </citation>
    <scope>NUCLEOTIDE SEQUENCE</scope>
    <source>
        <strain evidence="2">10669</strain>
    </source>
</reference>
<evidence type="ECO:0000313" key="2">
    <source>
        <dbReference type="EMBL" id="HIV04601.1"/>
    </source>
</evidence>
<organism evidence="2 3">
    <name type="scientific">Candidatus Spyradosoma merdigallinarum</name>
    <dbReference type="NCBI Taxonomy" id="2840950"/>
    <lineage>
        <taxon>Bacteria</taxon>
        <taxon>Pseudomonadati</taxon>
        <taxon>Verrucomicrobiota</taxon>
        <taxon>Opitutia</taxon>
        <taxon>Opitutia incertae sedis</taxon>
        <taxon>Candidatus Spyradosoma</taxon>
    </lineage>
</organism>
<evidence type="ECO:0000313" key="3">
    <source>
        <dbReference type="Proteomes" id="UP000886812"/>
    </source>
</evidence>
<feature type="region of interest" description="Disordered" evidence="1">
    <location>
        <begin position="189"/>
        <end position="254"/>
    </location>
</feature>
<evidence type="ECO:0000256" key="1">
    <source>
        <dbReference type="SAM" id="MobiDB-lite"/>
    </source>
</evidence>